<comment type="caution">
    <text evidence="1">The sequence shown here is derived from an EMBL/GenBank/DDBJ whole genome shotgun (WGS) entry which is preliminary data.</text>
</comment>
<dbReference type="AlphaFoldDB" id="A0A7C2VIK9"/>
<accession>A0A7C2VIK9</accession>
<protein>
    <recommendedName>
        <fullName evidence="2">Molecular chaperone TorD</fullName>
    </recommendedName>
</protein>
<proteinExistence type="predicted"/>
<evidence type="ECO:0000313" key="1">
    <source>
        <dbReference type="EMBL" id="HEW46716.1"/>
    </source>
</evidence>
<dbReference type="SUPFAM" id="SSF89155">
    <property type="entry name" value="TorD-like"/>
    <property type="match status" value="1"/>
</dbReference>
<name>A0A7C2VIK9_9AQUI</name>
<evidence type="ECO:0008006" key="2">
    <source>
        <dbReference type="Google" id="ProtNLM"/>
    </source>
</evidence>
<sequence length="173" mass="20522">MDELKGLSFFYYAFSELFLEKDYYYLNSLCNDLINSTYSNYALKVLRHMDSFKLQEELELMDGISLLERDYRDVDPKLISSAYEHLGFKLDEGYEPDHVGVELRFLSLLCLEEDLVKGYTNQYRFIRNRLEWLVDLEEAFKEKGFLALADSLSFLRAFLRDHKAFLMGELKVK</sequence>
<dbReference type="InterPro" id="IPR020945">
    <property type="entry name" value="DMSO/NO3_reduct_chaperone"/>
</dbReference>
<gene>
    <name evidence="1" type="ORF">ENO47_08690</name>
</gene>
<dbReference type="Gene3D" id="1.10.3480.10">
    <property type="entry name" value="TorD-like"/>
    <property type="match status" value="1"/>
</dbReference>
<organism evidence="1">
    <name type="scientific">Hydrogenobacter sp</name>
    <dbReference type="NCBI Taxonomy" id="2152829"/>
    <lineage>
        <taxon>Bacteria</taxon>
        <taxon>Pseudomonadati</taxon>
        <taxon>Aquificota</taxon>
        <taxon>Aquificia</taxon>
        <taxon>Aquificales</taxon>
        <taxon>Aquificaceae</taxon>
        <taxon>Hydrogenobacter</taxon>
    </lineage>
</organism>
<reference evidence="1" key="1">
    <citation type="journal article" date="2020" name="mSystems">
        <title>Genome- and Community-Level Interaction Insights into Carbon Utilization and Element Cycling Functions of Hydrothermarchaeota in Hydrothermal Sediment.</title>
        <authorList>
            <person name="Zhou Z."/>
            <person name="Liu Y."/>
            <person name="Xu W."/>
            <person name="Pan J."/>
            <person name="Luo Z.H."/>
            <person name="Li M."/>
        </authorList>
    </citation>
    <scope>NUCLEOTIDE SEQUENCE [LARGE SCALE GENOMIC DNA]</scope>
    <source>
        <strain evidence="1">SpSt-132</strain>
    </source>
</reference>
<dbReference type="Pfam" id="PF02613">
    <property type="entry name" value="Nitrate_red_del"/>
    <property type="match status" value="1"/>
</dbReference>
<dbReference type="EMBL" id="DSFP01000072">
    <property type="protein sequence ID" value="HEW46716.1"/>
    <property type="molecule type" value="Genomic_DNA"/>
</dbReference>
<dbReference type="InterPro" id="IPR036411">
    <property type="entry name" value="TorD-like_sf"/>
</dbReference>